<gene>
    <name evidence="4" type="ORF">SAMN05216244_2395</name>
</gene>
<dbReference type="PROSITE" id="PS01124">
    <property type="entry name" value="HTH_ARAC_FAMILY_2"/>
    <property type="match status" value="1"/>
</dbReference>
<dbReference type="Pfam" id="PF06719">
    <property type="entry name" value="AraC_N"/>
    <property type="match status" value="1"/>
</dbReference>
<dbReference type="GO" id="GO:0003700">
    <property type="term" value="F:DNA-binding transcription factor activity"/>
    <property type="evidence" value="ECO:0007669"/>
    <property type="project" value="InterPro"/>
</dbReference>
<dbReference type="RefSeq" id="WP_074599282.1">
    <property type="nucleotide sequence ID" value="NZ_FNHF01000003.1"/>
</dbReference>
<reference evidence="5" key="1">
    <citation type="submission" date="2016-10" db="EMBL/GenBank/DDBJ databases">
        <authorList>
            <person name="Varghese N."/>
            <person name="Submissions S."/>
        </authorList>
    </citation>
    <scope>NUCLEOTIDE SEQUENCE [LARGE SCALE GENOMIC DNA]</scope>
    <source>
        <strain evidence="5">CGMCC 1.6199</strain>
    </source>
</reference>
<protein>
    <submittedName>
        <fullName evidence="4">AraC-type DNA-binding protein</fullName>
    </submittedName>
</protein>
<dbReference type="InterPro" id="IPR018060">
    <property type="entry name" value="HTH_AraC"/>
</dbReference>
<dbReference type="PANTHER" id="PTHR43436">
    <property type="entry name" value="ARAC-FAMILY TRANSCRIPTIONAL REGULATOR"/>
    <property type="match status" value="1"/>
</dbReference>
<evidence type="ECO:0000256" key="2">
    <source>
        <dbReference type="ARBA" id="ARBA00023163"/>
    </source>
</evidence>
<dbReference type="PANTHER" id="PTHR43436:SF1">
    <property type="entry name" value="TRANSCRIPTIONAL REGULATORY PROTEIN"/>
    <property type="match status" value="1"/>
</dbReference>
<dbReference type="Pfam" id="PF12833">
    <property type="entry name" value="HTH_18"/>
    <property type="match status" value="1"/>
</dbReference>
<dbReference type="InterPro" id="IPR009594">
    <property type="entry name" value="Tscrpt_reg_HTH_AraC_N"/>
</dbReference>
<dbReference type="EMBL" id="FNHF01000003">
    <property type="protein sequence ID" value="SDM41277.1"/>
    <property type="molecule type" value="Genomic_DNA"/>
</dbReference>
<accession>A0A1G9T0Z1</accession>
<dbReference type="SMART" id="SM00342">
    <property type="entry name" value="HTH_ARAC"/>
    <property type="match status" value="1"/>
</dbReference>
<keyword evidence="4" id="KW-0238">DNA-binding</keyword>
<sequence length="307" mass="34287">MGREAKALNSIVQYQEQLISLINKQAVVDGDHPTRIPSLNIIRQSAAGEPIHTVYEPSICVIVQGAKMATLAGNRFPFDATSYLIASVHLPIIGQVIQAETESPFLCIQISFQLEEIINLLNTTPLQNPTKTAAPSGLVLNETTPQLLEAITRLVGLLDTPEDIEPLSPLILREILYRVVKSKQGGHIVKFAKNGSNVNRIAEAIQMIYRDFKEPLRVEELAEQVHMSTSSFHQHFKNVTAMTPLQYQKMLRLQEARNLLLTETTEAADAGFQVGYESPTQFNREYARLFGLPPKTDVARFQKSLEK</sequence>
<evidence type="ECO:0000313" key="5">
    <source>
        <dbReference type="Proteomes" id="UP000182347"/>
    </source>
</evidence>
<evidence type="ECO:0000313" key="4">
    <source>
        <dbReference type="EMBL" id="SDM41277.1"/>
    </source>
</evidence>
<dbReference type="AlphaFoldDB" id="A0A1G9T0Z1"/>
<feature type="domain" description="HTH araC/xylS-type" evidence="3">
    <location>
        <begin position="202"/>
        <end position="300"/>
    </location>
</feature>
<dbReference type="SUPFAM" id="SSF46689">
    <property type="entry name" value="Homeodomain-like"/>
    <property type="match status" value="2"/>
</dbReference>
<dbReference type="Proteomes" id="UP000182347">
    <property type="component" value="Unassembled WGS sequence"/>
</dbReference>
<evidence type="ECO:0000256" key="1">
    <source>
        <dbReference type="ARBA" id="ARBA00023015"/>
    </source>
</evidence>
<keyword evidence="5" id="KW-1185">Reference proteome</keyword>
<keyword evidence="1" id="KW-0805">Transcription regulation</keyword>
<organism evidence="4 5">
    <name type="scientific">Sediminibacillus halophilus</name>
    <dbReference type="NCBI Taxonomy" id="482461"/>
    <lineage>
        <taxon>Bacteria</taxon>
        <taxon>Bacillati</taxon>
        <taxon>Bacillota</taxon>
        <taxon>Bacilli</taxon>
        <taxon>Bacillales</taxon>
        <taxon>Bacillaceae</taxon>
        <taxon>Sediminibacillus</taxon>
    </lineage>
</organism>
<name>A0A1G9T0Z1_9BACI</name>
<dbReference type="InterPro" id="IPR009057">
    <property type="entry name" value="Homeodomain-like_sf"/>
</dbReference>
<keyword evidence="2" id="KW-0804">Transcription</keyword>
<proteinExistence type="predicted"/>
<evidence type="ECO:0000259" key="3">
    <source>
        <dbReference type="PROSITE" id="PS01124"/>
    </source>
</evidence>
<dbReference type="Gene3D" id="1.10.10.60">
    <property type="entry name" value="Homeodomain-like"/>
    <property type="match status" value="2"/>
</dbReference>
<dbReference type="STRING" id="482461.SAMN05216244_2395"/>
<dbReference type="GO" id="GO:0043565">
    <property type="term" value="F:sequence-specific DNA binding"/>
    <property type="evidence" value="ECO:0007669"/>
    <property type="project" value="InterPro"/>
</dbReference>
<dbReference type="OrthoDB" id="34150at2"/>